<dbReference type="InterPro" id="IPR050109">
    <property type="entry name" value="HTH-type_TetR-like_transc_reg"/>
</dbReference>
<dbReference type="Gene3D" id="1.10.357.10">
    <property type="entry name" value="Tetracycline Repressor, domain 2"/>
    <property type="match status" value="1"/>
</dbReference>
<evidence type="ECO:0000313" key="6">
    <source>
        <dbReference type="EMBL" id="XDQ50202.1"/>
    </source>
</evidence>
<dbReference type="GO" id="GO:0045892">
    <property type="term" value="P:negative regulation of DNA-templated transcription"/>
    <property type="evidence" value="ECO:0007669"/>
    <property type="project" value="InterPro"/>
</dbReference>
<dbReference type="PROSITE" id="PS50977">
    <property type="entry name" value="HTH_TETR_2"/>
    <property type="match status" value="1"/>
</dbReference>
<feature type="domain" description="HTH tetR-type" evidence="5">
    <location>
        <begin position="18"/>
        <end position="78"/>
    </location>
</feature>
<dbReference type="EMBL" id="CP163442">
    <property type="protein sequence ID" value="XDQ50202.1"/>
    <property type="molecule type" value="Genomic_DNA"/>
</dbReference>
<dbReference type="InterPro" id="IPR036271">
    <property type="entry name" value="Tet_transcr_reg_TetR-rel_C_sf"/>
</dbReference>
<dbReference type="Gene3D" id="1.10.10.60">
    <property type="entry name" value="Homeodomain-like"/>
    <property type="match status" value="1"/>
</dbReference>
<dbReference type="SUPFAM" id="SSF48498">
    <property type="entry name" value="Tetracyclin repressor-like, C-terminal domain"/>
    <property type="match status" value="1"/>
</dbReference>
<gene>
    <name evidence="6" type="ORF">AB5J52_49920</name>
</gene>
<dbReference type="PRINTS" id="PR00455">
    <property type="entry name" value="HTHTETR"/>
</dbReference>
<dbReference type="PANTHER" id="PTHR30055">
    <property type="entry name" value="HTH-TYPE TRANSCRIPTIONAL REGULATOR RUTR"/>
    <property type="match status" value="1"/>
</dbReference>
<evidence type="ECO:0000256" key="1">
    <source>
        <dbReference type="ARBA" id="ARBA00023015"/>
    </source>
</evidence>
<dbReference type="GO" id="GO:0000976">
    <property type="term" value="F:transcription cis-regulatory region binding"/>
    <property type="evidence" value="ECO:0007669"/>
    <property type="project" value="TreeGrafter"/>
</dbReference>
<dbReference type="AlphaFoldDB" id="A0AB39R2I3"/>
<sequence length="237" mass="26057">MGESSGPRNRARQGSRAPLSREEVVDAAVRYVDEHGLEALTMRALAKEMGVYPTALYWHVGSKPQLVAAASARVLDDIVLPSVHGVKWDVWLGEVARLCRVAMHRHPNLVPIMGSQLAVSTTAVPFVERILGVLEGAGFTGDDLVDVYNTVIGFVLGWVTLELSAPPSDAEAGWQRRFAAELRGIDPNTFPVLTRNLPLLENNAFLTRWESGRDRPMDRSFDVALDVLVRGLHSKII</sequence>
<dbReference type="InterPro" id="IPR001647">
    <property type="entry name" value="HTH_TetR"/>
</dbReference>
<evidence type="ECO:0000256" key="3">
    <source>
        <dbReference type="ARBA" id="ARBA00023163"/>
    </source>
</evidence>
<keyword evidence="1" id="KW-0805">Transcription regulation</keyword>
<reference evidence="6" key="1">
    <citation type="submission" date="2024-07" db="EMBL/GenBank/DDBJ databases">
        <authorList>
            <person name="Yu S.T."/>
        </authorList>
    </citation>
    <scope>NUCLEOTIDE SEQUENCE</scope>
    <source>
        <strain evidence="6">R39</strain>
        <plasmid evidence="6">unnamed1</plasmid>
    </source>
</reference>
<proteinExistence type="predicted"/>
<name>A0AB39R2I3_9ACTN</name>
<dbReference type="PANTHER" id="PTHR30055:SF151">
    <property type="entry name" value="TRANSCRIPTIONAL REGULATORY PROTEIN"/>
    <property type="match status" value="1"/>
</dbReference>
<protein>
    <submittedName>
        <fullName evidence="6">TetR/AcrR family transcriptional regulator C-terminal domain-containing protein</fullName>
    </submittedName>
</protein>
<dbReference type="Pfam" id="PF02909">
    <property type="entry name" value="TetR_C_1"/>
    <property type="match status" value="1"/>
</dbReference>
<evidence type="ECO:0000259" key="5">
    <source>
        <dbReference type="PROSITE" id="PS50977"/>
    </source>
</evidence>
<dbReference type="InterPro" id="IPR009057">
    <property type="entry name" value="Homeodomain-like_sf"/>
</dbReference>
<keyword evidence="3" id="KW-0804">Transcription</keyword>
<geneLocation type="plasmid" evidence="6">
    <name>unnamed1</name>
</geneLocation>
<accession>A0AB39R2I3</accession>
<evidence type="ECO:0000256" key="2">
    <source>
        <dbReference type="ARBA" id="ARBA00023125"/>
    </source>
</evidence>
<feature type="DNA-binding region" description="H-T-H motif" evidence="4">
    <location>
        <begin position="41"/>
        <end position="60"/>
    </location>
</feature>
<dbReference type="Pfam" id="PF00440">
    <property type="entry name" value="TetR_N"/>
    <property type="match status" value="1"/>
</dbReference>
<dbReference type="RefSeq" id="WP_369228722.1">
    <property type="nucleotide sequence ID" value="NZ_CP163442.1"/>
</dbReference>
<dbReference type="GO" id="GO:0003700">
    <property type="term" value="F:DNA-binding transcription factor activity"/>
    <property type="evidence" value="ECO:0007669"/>
    <property type="project" value="TreeGrafter"/>
</dbReference>
<keyword evidence="2 4" id="KW-0238">DNA-binding</keyword>
<keyword evidence="6" id="KW-0614">Plasmid</keyword>
<dbReference type="InterPro" id="IPR004111">
    <property type="entry name" value="Repressor_TetR_C"/>
</dbReference>
<evidence type="ECO:0000256" key="4">
    <source>
        <dbReference type="PROSITE-ProRule" id="PRU00335"/>
    </source>
</evidence>
<organism evidence="6">
    <name type="scientific">Streptomyces sp. R39</name>
    <dbReference type="NCBI Taxonomy" id="3238631"/>
    <lineage>
        <taxon>Bacteria</taxon>
        <taxon>Bacillati</taxon>
        <taxon>Actinomycetota</taxon>
        <taxon>Actinomycetes</taxon>
        <taxon>Kitasatosporales</taxon>
        <taxon>Streptomycetaceae</taxon>
        <taxon>Streptomyces</taxon>
    </lineage>
</organism>
<dbReference type="SUPFAM" id="SSF46689">
    <property type="entry name" value="Homeodomain-like"/>
    <property type="match status" value="1"/>
</dbReference>